<dbReference type="SUPFAM" id="SSF64182">
    <property type="entry name" value="DHH phosphoesterases"/>
    <property type="match status" value="1"/>
</dbReference>
<evidence type="ECO:0000259" key="2">
    <source>
        <dbReference type="Pfam" id="PF02272"/>
    </source>
</evidence>
<dbReference type="AlphaFoldDB" id="A0A1G9Y864"/>
<proteinExistence type="predicted"/>
<dbReference type="EMBL" id="FNHF01000008">
    <property type="protein sequence ID" value="SDN05274.1"/>
    <property type="molecule type" value="Genomic_DNA"/>
</dbReference>
<dbReference type="Gene3D" id="3.10.310.30">
    <property type="match status" value="1"/>
</dbReference>
<dbReference type="Proteomes" id="UP000182347">
    <property type="component" value="Unassembled WGS sequence"/>
</dbReference>
<accession>A0A1G9Y864</accession>
<dbReference type="PANTHER" id="PTHR47618">
    <property type="entry name" value="BIFUNCTIONAL OLIGORIBONUCLEASE AND PAP PHOSPHATASE NRNA"/>
    <property type="match status" value="1"/>
</dbReference>
<keyword evidence="4" id="KW-1185">Reference proteome</keyword>
<feature type="domain" description="DHHA1" evidence="2">
    <location>
        <begin position="228"/>
        <end position="309"/>
    </location>
</feature>
<gene>
    <name evidence="3" type="ORF">SAMN05216244_4086</name>
</gene>
<dbReference type="Pfam" id="PF02272">
    <property type="entry name" value="DHHA1"/>
    <property type="match status" value="1"/>
</dbReference>
<dbReference type="OrthoDB" id="9803668at2"/>
<evidence type="ECO:0000313" key="3">
    <source>
        <dbReference type="EMBL" id="SDN05274.1"/>
    </source>
</evidence>
<dbReference type="PANTHER" id="PTHR47618:SF1">
    <property type="entry name" value="BIFUNCTIONAL OLIGORIBONUCLEASE AND PAP PHOSPHATASE NRNA"/>
    <property type="match status" value="1"/>
</dbReference>
<dbReference type="Gene3D" id="3.90.1640.10">
    <property type="entry name" value="inorganic pyrophosphatase (n-terminal core)"/>
    <property type="match status" value="1"/>
</dbReference>
<feature type="domain" description="DDH" evidence="1">
    <location>
        <begin position="16"/>
        <end position="154"/>
    </location>
</feature>
<dbReference type="InterPro" id="IPR003156">
    <property type="entry name" value="DHHA1_dom"/>
</dbReference>
<dbReference type="InterPro" id="IPR001667">
    <property type="entry name" value="DDH_dom"/>
</dbReference>
<dbReference type="InterPro" id="IPR038763">
    <property type="entry name" value="DHH_sf"/>
</dbReference>
<evidence type="ECO:0000313" key="4">
    <source>
        <dbReference type="Proteomes" id="UP000182347"/>
    </source>
</evidence>
<dbReference type="STRING" id="482461.SAMN05216244_4086"/>
<organism evidence="3 4">
    <name type="scientific">Sediminibacillus halophilus</name>
    <dbReference type="NCBI Taxonomy" id="482461"/>
    <lineage>
        <taxon>Bacteria</taxon>
        <taxon>Bacillati</taxon>
        <taxon>Bacillota</taxon>
        <taxon>Bacilli</taxon>
        <taxon>Bacillales</taxon>
        <taxon>Bacillaceae</taxon>
        <taxon>Sediminibacillus</taxon>
    </lineage>
</organism>
<protein>
    <submittedName>
        <fullName evidence="3">Phosphoesterase RecJ domain-containing protein</fullName>
    </submittedName>
</protein>
<dbReference type="Pfam" id="PF01368">
    <property type="entry name" value="DHH"/>
    <property type="match status" value="1"/>
</dbReference>
<name>A0A1G9Y864_9BACI</name>
<reference evidence="4" key="1">
    <citation type="submission" date="2016-10" db="EMBL/GenBank/DDBJ databases">
        <authorList>
            <person name="Varghese N."/>
            <person name="Submissions S."/>
        </authorList>
    </citation>
    <scope>NUCLEOTIDE SEQUENCE [LARGE SCALE GENOMIC DNA]</scope>
    <source>
        <strain evidence="4">CGMCC 1.6199</strain>
    </source>
</reference>
<sequence length="315" mass="35211">MKNKEIVEKIKQYQTIIIHRHVRPDPDAFGSQAGLGELIKQSFPEKTVYLVGDEDPSLHFLAQMDTVPDAIYEASLVIVCDTANQARISDQRYKNGKELIKIDHHPNVDPYGDYAWVDTTASSTSEMIYELYLNGKEMGFAINDKAARLLYAGIVGDTGRFLFPSATKKTFQYASELVTYAFDRSKLYDALYNTKPNVARLKGYILQHFQISEAGFCNVKIPQKTLEQFGVTSLETSQLVGILGDMEGIKAWAFFVEEEEIIRVRLRSKGPVVNEVAAKYNGGGHPMAAGATVANWEETENVIIDMEKVCAGFSE</sequence>
<dbReference type="RefSeq" id="WP_074601051.1">
    <property type="nucleotide sequence ID" value="NZ_FNHF01000008.1"/>
</dbReference>
<dbReference type="InterPro" id="IPR051319">
    <property type="entry name" value="Oligoribo/pAp-PDE_c-di-AMP_PDE"/>
</dbReference>
<dbReference type="GO" id="GO:0003676">
    <property type="term" value="F:nucleic acid binding"/>
    <property type="evidence" value="ECO:0007669"/>
    <property type="project" value="InterPro"/>
</dbReference>
<evidence type="ECO:0000259" key="1">
    <source>
        <dbReference type="Pfam" id="PF01368"/>
    </source>
</evidence>